<dbReference type="Proteomes" id="UP001148786">
    <property type="component" value="Unassembled WGS sequence"/>
</dbReference>
<proteinExistence type="predicted"/>
<gene>
    <name evidence="2" type="ORF">NLJ89_g9618</name>
</gene>
<accession>A0A9W8JS37</accession>
<feature type="compositionally biased region" description="Basic and acidic residues" evidence="1">
    <location>
        <begin position="34"/>
        <end position="45"/>
    </location>
</feature>
<feature type="region of interest" description="Disordered" evidence="1">
    <location>
        <begin position="1"/>
        <end position="63"/>
    </location>
</feature>
<feature type="compositionally biased region" description="Basic and acidic residues" evidence="1">
    <location>
        <begin position="100"/>
        <end position="121"/>
    </location>
</feature>
<dbReference type="AlphaFoldDB" id="A0A9W8JS37"/>
<comment type="caution">
    <text evidence="2">The sequence shown here is derived from an EMBL/GenBank/DDBJ whole genome shotgun (WGS) entry which is preliminary data.</text>
</comment>
<evidence type="ECO:0000256" key="1">
    <source>
        <dbReference type="SAM" id="MobiDB-lite"/>
    </source>
</evidence>
<evidence type="ECO:0000313" key="2">
    <source>
        <dbReference type="EMBL" id="KAJ3500832.1"/>
    </source>
</evidence>
<dbReference type="PANTHER" id="PTHR40462">
    <property type="entry name" value="CHROMOSOME 1, WHOLE GENOME SHOTGUN SEQUENCE"/>
    <property type="match status" value="1"/>
</dbReference>
<dbReference type="EMBL" id="JANKHO010001537">
    <property type="protein sequence ID" value="KAJ3500832.1"/>
    <property type="molecule type" value="Genomic_DNA"/>
</dbReference>
<organism evidence="2 3">
    <name type="scientific">Agrocybe chaxingu</name>
    <dbReference type="NCBI Taxonomy" id="84603"/>
    <lineage>
        <taxon>Eukaryota</taxon>
        <taxon>Fungi</taxon>
        <taxon>Dikarya</taxon>
        <taxon>Basidiomycota</taxon>
        <taxon>Agaricomycotina</taxon>
        <taxon>Agaricomycetes</taxon>
        <taxon>Agaricomycetidae</taxon>
        <taxon>Agaricales</taxon>
        <taxon>Agaricineae</taxon>
        <taxon>Strophariaceae</taxon>
        <taxon>Agrocybe</taxon>
    </lineage>
</organism>
<feature type="region of interest" description="Disordered" evidence="1">
    <location>
        <begin position="87"/>
        <end position="143"/>
    </location>
</feature>
<sequence length="192" mass="20615">MESLLKNLHIGEQKSEQGHAATPPPTAAVAQAQAKKDESIFDKLGDALSGRKTPPPPVVQPKKDESVFDKIAAQPQKLDSVFDKIGDALSGRKTPPPAPPKKDNLLDKIGDVLGGKKEEPAKPQGLMDKLNHHLGGGAKGEAEEGKLDKAIDLFQEHVLKEGPQNHESALEQAKDKKIADAIRNTLGLEKKN</sequence>
<evidence type="ECO:0000313" key="3">
    <source>
        <dbReference type="Proteomes" id="UP001148786"/>
    </source>
</evidence>
<dbReference type="PANTHER" id="PTHR40462:SF1">
    <property type="entry name" value="EXPRESSED PROTEIN"/>
    <property type="match status" value="1"/>
</dbReference>
<reference evidence="2" key="1">
    <citation type="submission" date="2022-07" db="EMBL/GenBank/DDBJ databases">
        <title>Genome Sequence of Agrocybe chaxingu.</title>
        <authorList>
            <person name="Buettner E."/>
        </authorList>
    </citation>
    <scope>NUCLEOTIDE SEQUENCE</scope>
    <source>
        <strain evidence="2">MP-N11</strain>
    </source>
</reference>
<keyword evidence="3" id="KW-1185">Reference proteome</keyword>
<name>A0A9W8JS37_9AGAR</name>
<protein>
    <submittedName>
        <fullName evidence="2">Uncharacterized protein</fullName>
    </submittedName>
</protein>
<dbReference type="OrthoDB" id="3050608at2759"/>